<dbReference type="InterPro" id="IPR001021">
    <property type="entry name" value="Ribosomal_bL25_long"/>
</dbReference>
<dbReference type="Pfam" id="PF14693">
    <property type="entry name" value="Ribosomal_TL5_C"/>
    <property type="match status" value="1"/>
</dbReference>
<evidence type="ECO:0000313" key="9">
    <source>
        <dbReference type="EMBL" id="SIO26071.1"/>
    </source>
</evidence>
<keyword evidence="10" id="KW-1185">Reference proteome</keyword>
<keyword evidence="3 5" id="KW-0689">Ribosomal protein</keyword>
<dbReference type="InterPro" id="IPR020056">
    <property type="entry name" value="Rbsml_bL25/Gln-tRNA_synth_N"/>
</dbReference>
<keyword evidence="2 5" id="KW-0694">RNA-binding</keyword>
<dbReference type="HAMAP" id="MF_01334">
    <property type="entry name" value="Ribosomal_bL25_CTC"/>
    <property type="match status" value="1"/>
</dbReference>
<evidence type="ECO:0000256" key="4">
    <source>
        <dbReference type="ARBA" id="ARBA00023274"/>
    </source>
</evidence>
<dbReference type="CDD" id="cd00495">
    <property type="entry name" value="Ribosomal_L25_TL5_CTC"/>
    <property type="match status" value="1"/>
</dbReference>
<dbReference type="NCBIfam" id="TIGR00731">
    <property type="entry name" value="bL25_bact_ctc"/>
    <property type="match status" value="1"/>
</dbReference>
<comment type="function">
    <text evidence="5">This is one of the proteins that binds to the 5S RNA in the ribosome where it forms part of the central protuberance.</text>
</comment>
<proteinExistence type="inferred from homology"/>
<dbReference type="RefSeq" id="WP_034546204.1">
    <property type="nucleotide sequence ID" value="NZ_FSRN01000001.1"/>
</dbReference>
<dbReference type="Gene3D" id="2.170.120.20">
    <property type="entry name" value="Ribosomal protein L25, beta domain"/>
    <property type="match status" value="1"/>
</dbReference>
<dbReference type="Gene3D" id="2.40.240.10">
    <property type="entry name" value="Ribosomal Protein L25, Chain P"/>
    <property type="match status" value="1"/>
</dbReference>
<dbReference type="eggNOG" id="COG1825">
    <property type="taxonomic scope" value="Bacteria"/>
</dbReference>
<dbReference type="OrthoDB" id="9790002at2"/>
<organism evidence="9 10">
    <name type="scientific">Carnobacterium alterfunditum</name>
    <dbReference type="NCBI Taxonomy" id="28230"/>
    <lineage>
        <taxon>Bacteria</taxon>
        <taxon>Bacillati</taxon>
        <taxon>Bacillota</taxon>
        <taxon>Bacilli</taxon>
        <taxon>Lactobacillales</taxon>
        <taxon>Carnobacteriaceae</taxon>
        <taxon>Carnobacterium</taxon>
    </lineage>
</organism>
<name>A0A1N6I229_9LACT</name>
<keyword evidence="4 5" id="KW-0687">Ribonucleoprotein</keyword>
<feature type="domain" description="Large ribosomal subunit protein bL25 L25" evidence="7">
    <location>
        <begin position="3"/>
        <end position="90"/>
    </location>
</feature>
<comment type="subunit">
    <text evidence="5">Part of the 50S ribosomal subunit; part of the 5S rRNA/L5/L18/L25 subcomplex. Contacts the 5S rRNA. Binds to the 5S rRNA independently of L5 and L18.</text>
</comment>
<gene>
    <name evidence="5" type="primary">rplY</name>
    <name evidence="5" type="synonym">ctc</name>
    <name evidence="9" type="ORF">SAMN05878443_2249</name>
</gene>
<dbReference type="InterPro" id="IPR020057">
    <property type="entry name" value="Ribosomal_bL25_b-dom"/>
</dbReference>
<comment type="similarity">
    <text evidence="5">Belongs to the bacterial ribosomal protein bL25 family. CTC subfamily.</text>
</comment>
<feature type="domain" description="Large ribosomal subunit protein bL25 beta" evidence="8">
    <location>
        <begin position="98"/>
        <end position="178"/>
    </location>
</feature>
<dbReference type="InterPro" id="IPR011035">
    <property type="entry name" value="Ribosomal_bL25/Gln-tRNA_synth"/>
</dbReference>
<dbReference type="PANTHER" id="PTHR33284">
    <property type="entry name" value="RIBOSOMAL PROTEIN L25/GLN-TRNA SYNTHETASE, ANTI-CODON-BINDING DOMAIN-CONTAINING PROTEIN"/>
    <property type="match status" value="1"/>
</dbReference>
<dbReference type="InterPro" id="IPR020930">
    <property type="entry name" value="Ribosomal_uL5_bac-type"/>
</dbReference>
<keyword evidence="1 5" id="KW-0699">rRNA-binding</keyword>
<dbReference type="Proteomes" id="UP000184758">
    <property type="component" value="Unassembled WGS sequence"/>
</dbReference>
<evidence type="ECO:0000256" key="1">
    <source>
        <dbReference type="ARBA" id="ARBA00022730"/>
    </source>
</evidence>
<dbReference type="AlphaFoldDB" id="A0A1N6I229"/>
<dbReference type="STRING" id="28230.SAMN05878443_2249"/>
<evidence type="ECO:0000256" key="5">
    <source>
        <dbReference type="HAMAP-Rule" id="MF_01334"/>
    </source>
</evidence>
<dbReference type="EMBL" id="FSRN01000001">
    <property type="protein sequence ID" value="SIO26071.1"/>
    <property type="molecule type" value="Genomic_DNA"/>
</dbReference>
<sequence length="204" mass="21897">MKINATLRTEVGSSAASRFRREKKVTAVINGKGVTSTPVLLDSKELDVILKKLGKNAIFDVAVQDGDTHQVIIKEIQSATLIDQILDVELQVIKKGEKLTVTVPIHVENADKVQRGIVSQTLNELEIETLPANIPNSFTVDVGELEIGDAISVADIKVAKSITVLSDLEQSVVSVLPPSAEEPETAAEPTEAAEPELIGEKEEA</sequence>
<feature type="region of interest" description="Disordered" evidence="6">
    <location>
        <begin position="175"/>
        <end position="204"/>
    </location>
</feature>
<dbReference type="GO" id="GO:0003735">
    <property type="term" value="F:structural constituent of ribosome"/>
    <property type="evidence" value="ECO:0007669"/>
    <property type="project" value="InterPro"/>
</dbReference>
<evidence type="ECO:0000313" key="10">
    <source>
        <dbReference type="Proteomes" id="UP000184758"/>
    </source>
</evidence>
<dbReference type="GO" id="GO:0006412">
    <property type="term" value="P:translation"/>
    <property type="evidence" value="ECO:0007669"/>
    <property type="project" value="UniProtKB-UniRule"/>
</dbReference>
<dbReference type="GO" id="GO:0008097">
    <property type="term" value="F:5S rRNA binding"/>
    <property type="evidence" value="ECO:0007669"/>
    <property type="project" value="InterPro"/>
</dbReference>
<dbReference type="InterPro" id="IPR037121">
    <property type="entry name" value="Ribosomal_bL25_C"/>
</dbReference>
<dbReference type="InterPro" id="IPR029751">
    <property type="entry name" value="Ribosomal_L25_dom"/>
</dbReference>
<protein>
    <recommendedName>
        <fullName evidence="5">Large ribosomal subunit protein bL25</fullName>
    </recommendedName>
    <alternativeName>
        <fullName evidence="5">General stress protein CTC</fullName>
    </alternativeName>
</protein>
<dbReference type="Pfam" id="PF01386">
    <property type="entry name" value="Ribosomal_L25p"/>
    <property type="match status" value="1"/>
</dbReference>
<feature type="compositionally biased region" description="Low complexity" evidence="6">
    <location>
        <begin position="186"/>
        <end position="196"/>
    </location>
</feature>
<evidence type="ECO:0000256" key="2">
    <source>
        <dbReference type="ARBA" id="ARBA00022884"/>
    </source>
</evidence>
<dbReference type="SUPFAM" id="SSF50715">
    <property type="entry name" value="Ribosomal protein L25-like"/>
    <property type="match status" value="1"/>
</dbReference>
<dbReference type="GO" id="GO:0022625">
    <property type="term" value="C:cytosolic large ribosomal subunit"/>
    <property type="evidence" value="ECO:0007669"/>
    <property type="project" value="TreeGrafter"/>
</dbReference>
<evidence type="ECO:0000259" key="8">
    <source>
        <dbReference type="Pfam" id="PF14693"/>
    </source>
</evidence>
<dbReference type="PANTHER" id="PTHR33284:SF1">
    <property type="entry name" value="RIBOSOMAL PROTEIN L25_GLN-TRNA SYNTHETASE, ANTI-CODON-BINDING DOMAIN-CONTAINING PROTEIN"/>
    <property type="match status" value="1"/>
</dbReference>
<evidence type="ECO:0000256" key="6">
    <source>
        <dbReference type="SAM" id="MobiDB-lite"/>
    </source>
</evidence>
<evidence type="ECO:0000256" key="3">
    <source>
        <dbReference type="ARBA" id="ARBA00022980"/>
    </source>
</evidence>
<accession>A0A1N6I229</accession>
<reference evidence="10" key="1">
    <citation type="submission" date="2016-11" db="EMBL/GenBank/DDBJ databases">
        <authorList>
            <person name="Varghese N."/>
            <person name="Submissions S."/>
        </authorList>
    </citation>
    <scope>NUCLEOTIDE SEQUENCE [LARGE SCALE GENOMIC DNA]</scope>
    <source>
        <strain evidence="10">313</strain>
    </source>
</reference>
<evidence type="ECO:0000259" key="7">
    <source>
        <dbReference type="Pfam" id="PF01386"/>
    </source>
</evidence>